<keyword evidence="1" id="KW-0472">Membrane</keyword>
<evidence type="ECO:0000256" key="1">
    <source>
        <dbReference type="SAM" id="Phobius"/>
    </source>
</evidence>
<evidence type="ECO:0000313" key="3">
    <source>
        <dbReference type="EMBL" id="MFH6982008.1"/>
    </source>
</evidence>
<dbReference type="PANTHER" id="PTHR37299:SF1">
    <property type="entry name" value="STAGE 0 SPORULATION PROTEIN A HOMOLOG"/>
    <property type="match status" value="1"/>
</dbReference>
<feature type="transmembrane region" description="Helical" evidence="1">
    <location>
        <begin position="32"/>
        <end position="54"/>
    </location>
</feature>
<dbReference type="SMART" id="SM00850">
    <property type="entry name" value="LytTR"/>
    <property type="match status" value="1"/>
</dbReference>
<proteinExistence type="predicted"/>
<dbReference type="Pfam" id="PF04397">
    <property type="entry name" value="LytTR"/>
    <property type="match status" value="1"/>
</dbReference>
<comment type="caution">
    <text evidence="3">The sequence shown here is derived from an EMBL/GenBank/DDBJ whole genome shotgun (WGS) entry which is preliminary data.</text>
</comment>
<accession>A0ABW7N2Y4</accession>
<evidence type="ECO:0000259" key="2">
    <source>
        <dbReference type="PROSITE" id="PS50930"/>
    </source>
</evidence>
<dbReference type="Gene3D" id="2.40.50.1020">
    <property type="entry name" value="LytTr DNA-binding domain"/>
    <property type="match status" value="1"/>
</dbReference>
<dbReference type="PANTHER" id="PTHR37299">
    <property type="entry name" value="TRANSCRIPTIONAL REGULATOR-RELATED"/>
    <property type="match status" value="1"/>
</dbReference>
<dbReference type="PROSITE" id="PS50930">
    <property type="entry name" value="HTH_LYTTR"/>
    <property type="match status" value="1"/>
</dbReference>
<dbReference type="EMBL" id="JBIPKE010000008">
    <property type="protein sequence ID" value="MFH6982008.1"/>
    <property type="molecule type" value="Genomic_DNA"/>
</dbReference>
<dbReference type="Proteomes" id="UP001610063">
    <property type="component" value="Unassembled WGS sequence"/>
</dbReference>
<feature type="transmembrane region" description="Helical" evidence="1">
    <location>
        <begin position="66"/>
        <end position="95"/>
    </location>
</feature>
<organism evidence="3 4">
    <name type="scientific">Marinoscillum luteum</name>
    <dbReference type="NCBI Taxonomy" id="861051"/>
    <lineage>
        <taxon>Bacteria</taxon>
        <taxon>Pseudomonadati</taxon>
        <taxon>Bacteroidota</taxon>
        <taxon>Cytophagia</taxon>
        <taxon>Cytophagales</taxon>
        <taxon>Reichenbachiellaceae</taxon>
        <taxon>Marinoscillum</taxon>
    </lineage>
</organism>
<dbReference type="InterPro" id="IPR007492">
    <property type="entry name" value="LytTR_DNA-bd_dom"/>
</dbReference>
<sequence length="251" mass="29612">MRIIQHLIFWSTVSLFLVITFGQANGDFIEAFYFVTFLLPVALATSYFFNYFLVPSYLLTRRYVLFGLYFAYTLIFSIYLEMIVLTIALIVLANYTYANLNPYSTNLFLLTSTLYFIVFLNAFILLIRRYQRNEHLLAKMEHTKKKNEREQIIIRVDRKNRALALDEILYIESLADYVKIHTTGEVVITKEKISELHDQLPERFIRTHRSFLVNQLEISEFGKEELLIGEVKIPISRTYRKAVSDQLRVTT</sequence>
<protein>
    <submittedName>
        <fullName evidence="3">LytR/AlgR family response regulator transcription factor</fullName>
    </submittedName>
</protein>
<keyword evidence="1" id="KW-1133">Transmembrane helix</keyword>
<name>A0ABW7N2Y4_9BACT</name>
<feature type="transmembrane region" description="Helical" evidence="1">
    <location>
        <begin position="107"/>
        <end position="127"/>
    </location>
</feature>
<keyword evidence="4" id="KW-1185">Reference proteome</keyword>
<keyword evidence="1" id="KW-0812">Transmembrane</keyword>
<evidence type="ECO:0000313" key="4">
    <source>
        <dbReference type="Proteomes" id="UP001610063"/>
    </source>
</evidence>
<feature type="domain" description="HTH LytTR-type" evidence="2">
    <location>
        <begin position="152"/>
        <end position="249"/>
    </location>
</feature>
<reference evidence="3 4" key="1">
    <citation type="journal article" date="2013" name="Int. J. Syst. Evol. Microbiol.">
        <title>Marinoscillum luteum sp. nov., isolated from marine sediment.</title>
        <authorList>
            <person name="Cha I.T."/>
            <person name="Park S.J."/>
            <person name="Kim S.J."/>
            <person name="Kim J.G."/>
            <person name="Jung M.Y."/>
            <person name="Shin K.S."/>
            <person name="Kwon K.K."/>
            <person name="Yang S.H."/>
            <person name="Seo Y.S."/>
            <person name="Rhee S.K."/>
        </authorList>
    </citation>
    <scope>NUCLEOTIDE SEQUENCE [LARGE SCALE GENOMIC DNA]</scope>
    <source>
        <strain evidence="3 4">KCTC 23939</strain>
    </source>
</reference>
<dbReference type="InterPro" id="IPR046947">
    <property type="entry name" value="LytR-like"/>
</dbReference>
<gene>
    <name evidence="3" type="ORF">ACHKAR_01090</name>
</gene>
<dbReference type="RefSeq" id="WP_395415815.1">
    <property type="nucleotide sequence ID" value="NZ_JBIPKE010000008.1"/>
</dbReference>